<keyword evidence="7 11" id="KW-0406">Ion transport</keyword>
<dbReference type="PRINTS" id="PR01078">
    <property type="entry name" value="AMINACHANNEL"/>
</dbReference>
<proteinExistence type="inferred from homology"/>
<dbReference type="InterPro" id="IPR020903">
    <property type="entry name" value="ENaC_CS"/>
</dbReference>
<reference evidence="12 13" key="1">
    <citation type="submission" date="2021-04" db="EMBL/GenBank/DDBJ databases">
        <authorList>
            <person name="Bliznina A."/>
        </authorList>
    </citation>
    <scope>NUCLEOTIDE SEQUENCE [LARGE SCALE GENOMIC DNA]</scope>
</reference>
<keyword evidence="3 11" id="KW-0894">Sodium channel</keyword>
<evidence type="ECO:0000256" key="7">
    <source>
        <dbReference type="ARBA" id="ARBA00023065"/>
    </source>
</evidence>
<keyword evidence="5" id="KW-1133">Transmembrane helix</keyword>
<accession>A0ABN7T963</accession>
<evidence type="ECO:0000256" key="4">
    <source>
        <dbReference type="ARBA" id="ARBA00022692"/>
    </source>
</evidence>
<evidence type="ECO:0000256" key="2">
    <source>
        <dbReference type="ARBA" id="ARBA00022448"/>
    </source>
</evidence>
<dbReference type="PANTHER" id="PTHR11690">
    <property type="entry name" value="AMILORIDE-SENSITIVE SODIUM CHANNEL-RELATED"/>
    <property type="match status" value="1"/>
</dbReference>
<evidence type="ECO:0000256" key="3">
    <source>
        <dbReference type="ARBA" id="ARBA00022461"/>
    </source>
</evidence>
<dbReference type="InterPro" id="IPR001873">
    <property type="entry name" value="ENaC"/>
</dbReference>
<comment type="subcellular location">
    <subcellularLocation>
        <location evidence="1">Membrane</location>
        <topology evidence="1">Multi-pass membrane protein</topology>
    </subcellularLocation>
</comment>
<organism evidence="12 13">
    <name type="scientific">Oikopleura dioica</name>
    <name type="common">Tunicate</name>
    <dbReference type="NCBI Taxonomy" id="34765"/>
    <lineage>
        <taxon>Eukaryota</taxon>
        <taxon>Metazoa</taxon>
        <taxon>Chordata</taxon>
        <taxon>Tunicata</taxon>
        <taxon>Appendicularia</taxon>
        <taxon>Copelata</taxon>
        <taxon>Oikopleuridae</taxon>
        <taxon>Oikopleura</taxon>
    </lineage>
</organism>
<protein>
    <submittedName>
        <fullName evidence="12">Oidioi.mRNA.OKI2018_I69.chr2.g8247.t1.cds</fullName>
    </submittedName>
</protein>
<keyword evidence="9 11" id="KW-0739">Sodium transport</keyword>
<comment type="similarity">
    <text evidence="11">Belongs to the amiloride-sensitive sodium channel (TC 1.A.6) family.</text>
</comment>
<dbReference type="Proteomes" id="UP001158576">
    <property type="component" value="Chromosome 2"/>
</dbReference>
<evidence type="ECO:0000256" key="6">
    <source>
        <dbReference type="ARBA" id="ARBA00023053"/>
    </source>
</evidence>
<keyword evidence="4 11" id="KW-0812">Transmembrane</keyword>
<dbReference type="Gene3D" id="1.10.3590.10">
    <property type="entry name" value="acid-sensing ion channel 1 domain"/>
    <property type="match status" value="1"/>
</dbReference>
<dbReference type="Gene3D" id="1.10.287.820">
    <property type="entry name" value="Acid-sensing ion channel domain"/>
    <property type="match status" value="1"/>
</dbReference>
<keyword evidence="8" id="KW-0472">Membrane</keyword>
<evidence type="ECO:0000313" key="12">
    <source>
        <dbReference type="EMBL" id="CAG5114183.1"/>
    </source>
</evidence>
<evidence type="ECO:0000256" key="8">
    <source>
        <dbReference type="ARBA" id="ARBA00023136"/>
    </source>
</evidence>
<keyword evidence="6" id="KW-0915">Sodium</keyword>
<evidence type="ECO:0000313" key="13">
    <source>
        <dbReference type="Proteomes" id="UP001158576"/>
    </source>
</evidence>
<gene>
    <name evidence="12" type="ORF">OKIOD_LOCUS17012</name>
</gene>
<keyword evidence="10 11" id="KW-0407">Ion channel</keyword>
<evidence type="ECO:0000256" key="10">
    <source>
        <dbReference type="ARBA" id="ARBA00023303"/>
    </source>
</evidence>
<evidence type="ECO:0000256" key="1">
    <source>
        <dbReference type="ARBA" id="ARBA00004141"/>
    </source>
</evidence>
<keyword evidence="2 11" id="KW-0813">Transport</keyword>
<name>A0ABN7T963_OIKDI</name>
<evidence type="ECO:0000256" key="9">
    <source>
        <dbReference type="ARBA" id="ARBA00023201"/>
    </source>
</evidence>
<dbReference type="PANTHER" id="PTHR11690:SF222">
    <property type="entry name" value="AMILORIDE-SENSITIVE SODIUM CHANNEL SUBUNIT GAMMA"/>
    <property type="match status" value="1"/>
</dbReference>
<evidence type="ECO:0000256" key="11">
    <source>
        <dbReference type="RuleBase" id="RU000679"/>
    </source>
</evidence>
<dbReference type="PROSITE" id="PS01206">
    <property type="entry name" value="ASC"/>
    <property type="match status" value="1"/>
</dbReference>
<dbReference type="Gene3D" id="1.10.287.770">
    <property type="entry name" value="YojJ-like"/>
    <property type="match status" value="2"/>
</dbReference>
<sequence>MTKFEIQRNQKTAVITRNLLNSTSDHKLLDEDDADKKSDDFALSESSLDSFRPASIHVFASNVTMHGFYHIFARHHSLIRRFAWSLAFLASLTLLILQSSNRVNYYLERPHVTKLDEISAINLRFPVVTICNLNEFRFSQITRNDMYHAGEFLGFLNEQRKLHPAAIPKEDIENPEQYQAVYDRLAELSDFSGAFKPTADFSLFEFYNRTGIQLEELLLDCFYRGEKCGFKDFKTVFTRYGKCYSFNHPDNESEIRKTLKGGVDNGLELLLDVQQDEYMPMWKESDEITYEAGLKVQIHSQDEPPFIHELGFGISPGRQTLVSTREQRVYFLPPPWGLCNDGSNKTQHANYDKYSISACRITCETRTIVKECKCRMIHMPNLEEGKDIPYCLPKQYQCAGTDSQLNFLVAEDNVACVCDTPCDVVRYSKEQSSLLLPSEQAIDYMSWKYNKTPPYVKRNFAKLNVYFEALNYETVEQKKAYEVPGLLGDIGGQMGLFIGASILTILELFDYVYEVIKEKSWGKTLRKRKKEKEIATARAIIEEYRQKHALMGSNDDVRSDTDDSKTPPKTKCIITHIN</sequence>
<keyword evidence="13" id="KW-1185">Reference proteome</keyword>
<evidence type="ECO:0000256" key="5">
    <source>
        <dbReference type="ARBA" id="ARBA00022989"/>
    </source>
</evidence>
<dbReference type="EMBL" id="OU015567">
    <property type="protein sequence ID" value="CAG5114183.1"/>
    <property type="molecule type" value="Genomic_DNA"/>
</dbReference>
<dbReference type="Pfam" id="PF00858">
    <property type="entry name" value="ASC"/>
    <property type="match status" value="1"/>
</dbReference>